<evidence type="ECO:0000313" key="9">
    <source>
        <dbReference type="EMBL" id="NIH58056.1"/>
    </source>
</evidence>
<proteinExistence type="inferred from homology"/>
<reference evidence="9 10" key="1">
    <citation type="submission" date="2020-02" db="EMBL/GenBank/DDBJ databases">
        <title>Sequencing the genomes of 1000 actinobacteria strains.</title>
        <authorList>
            <person name="Klenk H.-P."/>
        </authorList>
    </citation>
    <scope>NUCLEOTIDE SEQUENCE [LARGE SCALE GENOMIC DNA]</scope>
    <source>
        <strain evidence="9 10">DSM 19609</strain>
    </source>
</reference>
<dbReference type="Gene3D" id="1.10.3720.10">
    <property type="entry name" value="MetI-like"/>
    <property type="match status" value="1"/>
</dbReference>
<dbReference type="RefSeq" id="WP_167169694.1">
    <property type="nucleotide sequence ID" value="NZ_BAAAOO010000006.1"/>
</dbReference>
<organism evidence="9 10">
    <name type="scientific">Brooklawnia cerclae</name>
    <dbReference type="NCBI Taxonomy" id="349934"/>
    <lineage>
        <taxon>Bacteria</taxon>
        <taxon>Bacillati</taxon>
        <taxon>Actinomycetota</taxon>
        <taxon>Actinomycetes</taxon>
        <taxon>Propionibacteriales</taxon>
        <taxon>Propionibacteriaceae</taxon>
        <taxon>Brooklawnia</taxon>
    </lineage>
</organism>
<dbReference type="Pfam" id="PF00528">
    <property type="entry name" value="BPD_transp_1"/>
    <property type="match status" value="1"/>
</dbReference>
<evidence type="ECO:0000256" key="6">
    <source>
        <dbReference type="ARBA" id="ARBA00023136"/>
    </source>
</evidence>
<evidence type="ECO:0000256" key="2">
    <source>
        <dbReference type="ARBA" id="ARBA00022448"/>
    </source>
</evidence>
<feature type="transmembrane region" description="Helical" evidence="7">
    <location>
        <begin position="179"/>
        <end position="199"/>
    </location>
</feature>
<keyword evidence="4 7" id="KW-0812">Transmembrane</keyword>
<keyword evidence="2 7" id="KW-0813">Transport</keyword>
<dbReference type="PANTHER" id="PTHR43163">
    <property type="entry name" value="DIPEPTIDE TRANSPORT SYSTEM PERMEASE PROTEIN DPPB-RELATED"/>
    <property type="match status" value="1"/>
</dbReference>
<dbReference type="EMBL" id="JAAMOZ010000002">
    <property type="protein sequence ID" value="NIH58056.1"/>
    <property type="molecule type" value="Genomic_DNA"/>
</dbReference>
<keyword evidence="3" id="KW-1003">Cell membrane</keyword>
<keyword evidence="10" id="KW-1185">Reference proteome</keyword>
<feature type="transmembrane region" description="Helical" evidence="7">
    <location>
        <begin position="104"/>
        <end position="124"/>
    </location>
</feature>
<feature type="transmembrane region" description="Helical" evidence="7">
    <location>
        <begin position="9"/>
        <end position="30"/>
    </location>
</feature>
<evidence type="ECO:0000256" key="5">
    <source>
        <dbReference type="ARBA" id="ARBA00022989"/>
    </source>
</evidence>
<dbReference type="InterPro" id="IPR035906">
    <property type="entry name" value="MetI-like_sf"/>
</dbReference>
<dbReference type="Pfam" id="PF19300">
    <property type="entry name" value="BPD_transp_1_N"/>
    <property type="match status" value="1"/>
</dbReference>
<dbReference type="PROSITE" id="PS50928">
    <property type="entry name" value="ABC_TM1"/>
    <property type="match status" value="1"/>
</dbReference>
<dbReference type="Proteomes" id="UP000749311">
    <property type="component" value="Unassembled WGS sequence"/>
</dbReference>
<sequence length="316" mass="33569">MVLTIAKRLAAGVGLLFVVATLIFIALHLVPGDPARTILTGTGAVPTDAAVENLREQLGLNLPLGQQYLRYLHELVTGSLGTSLNDNRPVIELIGERLPRTLQLIGSTTVVSVIVGVTIGALAARRGGLIDRIVMVLTSFAVAVPAYVAAVLLVYFVGVKLQWLPSGGYVDPAVDVGRHLRALVLPTISLSLGFSGIVARMTRSAVLNVGNQDWVRTALSVGLTRGQVFRRHVLRNSLSPVVTVTSLQMGGLLGGTVIIERVFSWPGLSGLLIDGVTSRNYPVVQGIVILIAALFILLNIVVDIVYGLLDPRGRSK</sequence>
<feature type="domain" description="ABC transmembrane type-1" evidence="8">
    <location>
        <begin position="98"/>
        <end position="306"/>
    </location>
</feature>
<dbReference type="SUPFAM" id="SSF161098">
    <property type="entry name" value="MetI-like"/>
    <property type="match status" value="1"/>
</dbReference>
<comment type="caution">
    <text evidence="9">The sequence shown here is derived from an EMBL/GenBank/DDBJ whole genome shotgun (WGS) entry which is preliminary data.</text>
</comment>
<feature type="transmembrane region" description="Helical" evidence="7">
    <location>
        <begin position="238"/>
        <end position="263"/>
    </location>
</feature>
<comment type="similarity">
    <text evidence="7">Belongs to the binding-protein-dependent transport system permease family.</text>
</comment>
<evidence type="ECO:0000259" key="8">
    <source>
        <dbReference type="PROSITE" id="PS50928"/>
    </source>
</evidence>
<feature type="transmembrane region" description="Helical" evidence="7">
    <location>
        <begin position="283"/>
        <end position="309"/>
    </location>
</feature>
<dbReference type="InterPro" id="IPR045621">
    <property type="entry name" value="BPD_transp_1_N"/>
</dbReference>
<dbReference type="CDD" id="cd06261">
    <property type="entry name" value="TM_PBP2"/>
    <property type="match status" value="1"/>
</dbReference>
<evidence type="ECO:0000256" key="4">
    <source>
        <dbReference type="ARBA" id="ARBA00022692"/>
    </source>
</evidence>
<feature type="transmembrane region" description="Helical" evidence="7">
    <location>
        <begin position="136"/>
        <end position="159"/>
    </location>
</feature>
<evidence type="ECO:0000256" key="7">
    <source>
        <dbReference type="RuleBase" id="RU363032"/>
    </source>
</evidence>
<keyword evidence="5 7" id="KW-1133">Transmembrane helix</keyword>
<name>A0ABX0SMR3_9ACTN</name>
<gene>
    <name evidence="9" type="ORF">FB473_002748</name>
</gene>
<dbReference type="PANTHER" id="PTHR43163:SF6">
    <property type="entry name" value="DIPEPTIDE TRANSPORT SYSTEM PERMEASE PROTEIN DPPB-RELATED"/>
    <property type="match status" value="1"/>
</dbReference>
<keyword evidence="6 7" id="KW-0472">Membrane</keyword>
<protein>
    <submittedName>
        <fullName evidence="9">Peptide/nickel transport system permease protein</fullName>
    </submittedName>
</protein>
<evidence type="ECO:0000256" key="1">
    <source>
        <dbReference type="ARBA" id="ARBA00004651"/>
    </source>
</evidence>
<accession>A0ABX0SMR3</accession>
<comment type="subcellular location">
    <subcellularLocation>
        <location evidence="1 7">Cell membrane</location>
        <topology evidence="1 7">Multi-pass membrane protein</topology>
    </subcellularLocation>
</comment>
<evidence type="ECO:0000313" key="10">
    <source>
        <dbReference type="Proteomes" id="UP000749311"/>
    </source>
</evidence>
<dbReference type="InterPro" id="IPR000515">
    <property type="entry name" value="MetI-like"/>
</dbReference>
<evidence type="ECO:0000256" key="3">
    <source>
        <dbReference type="ARBA" id="ARBA00022475"/>
    </source>
</evidence>